<name>A0ABQ9CU23_9PASS</name>
<dbReference type="Gene3D" id="3.30.420.10">
    <property type="entry name" value="Ribonuclease H-like superfamily/Ribonuclease H"/>
    <property type="match status" value="1"/>
</dbReference>
<gene>
    <name evidence="2" type="ORF">WISP_134786</name>
</gene>
<comment type="caution">
    <text evidence="2">The sequence shown here is derived from an EMBL/GenBank/DDBJ whole genome shotgun (WGS) entry which is preliminary data.</text>
</comment>
<dbReference type="InterPro" id="IPR001584">
    <property type="entry name" value="Integrase_cat-core"/>
</dbReference>
<feature type="domain" description="Integrase catalytic" evidence="1">
    <location>
        <begin position="1"/>
        <end position="99"/>
    </location>
</feature>
<sequence length="99" mass="11479">MVEATTGWLETYPVSHATARNTILDLEKQVLWQHSTPERTESDNGTHFKNDLIDTWAREHSMEWVYHMPYRAPAAWKVEWCNGLLKTTSKALSGGTYRQ</sequence>
<organism evidence="2 3">
    <name type="scientific">Willisornis vidua</name>
    <name type="common">Xingu scale-backed antbird</name>
    <dbReference type="NCBI Taxonomy" id="1566151"/>
    <lineage>
        <taxon>Eukaryota</taxon>
        <taxon>Metazoa</taxon>
        <taxon>Chordata</taxon>
        <taxon>Craniata</taxon>
        <taxon>Vertebrata</taxon>
        <taxon>Euteleostomi</taxon>
        <taxon>Archelosauria</taxon>
        <taxon>Archosauria</taxon>
        <taxon>Dinosauria</taxon>
        <taxon>Saurischia</taxon>
        <taxon>Theropoda</taxon>
        <taxon>Coelurosauria</taxon>
        <taxon>Aves</taxon>
        <taxon>Neognathae</taxon>
        <taxon>Neoaves</taxon>
        <taxon>Telluraves</taxon>
        <taxon>Australaves</taxon>
        <taxon>Passeriformes</taxon>
        <taxon>Thamnophilidae</taxon>
        <taxon>Willisornis</taxon>
    </lineage>
</organism>
<protein>
    <recommendedName>
        <fullName evidence="1">Integrase catalytic domain-containing protein</fullName>
    </recommendedName>
</protein>
<evidence type="ECO:0000259" key="1">
    <source>
        <dbReference type="PROSITE" id="PS50994"/>
    </source>
</evidence>
<keyword evidence="3" id="KW-1185">Reference proteome</keyword>
<dbReference type="Proteomes" id="UP001145742">
    <property type="component" value="Unassembled WGS sequence"/>
</dbReference>
<dbReference type="PROSITE" id="PS50994">
    <property type="entry name" value="INTEGRASE"/>
    <property type="match status" value="1"/>
</dbReference>
<reference evidence="2" key="1">
    <citation type="submission" date="2019-10" db="EMBL/GenBank/DDBJ databases">
        <authorList>
            <person name="Soares A.E.R."/>
            <person name="Aleixo A."/>
            <person name="Schneider P."/>
            <person name="Miyaki C.Y."/>
            <person name="Schneider M.P."/>
            <person name="Mello C."/>
            <person name="Vasconcelos A.T.R."/>
        </authorList>
    </citation>
    <scope>NUCLEOTIDE SEQUENCE</scope>
    <source>
        <tissue evidence="2">Muscle</tissue>
    </source>
</reference>
<dbReference type="SUPFAM" id="SSF53098">
    <property type="entry name" value="Ribonuclease H-like"/>
    <property type="match status" value="1"/>
</dbReference>
<dbReference type="InterPro" id="IPR012337">
    <property type="entry name" value="RNaseH-like_sf"/>
</dbReference>
<accession>A0ABQ9CU23</accession>
<dbReference type="EMBL" id="WHWB01034669">
    <property type="protein sequence ID" value="KAJ7406269.1"/>
    <property type="molecule type" value="Genomic_DNA"/>
</dbReference>
<evidence type="ECO:0000313" key="2">
    <source>
        <dbReference type="EMBL" id="KAJ7406269.1"/>
    </source>
</evidence>
<evidence type="ECO:0000313" key="3">
    <source>
        <dbReference type="Proteomes" id="UP001145742"/>
    </source>
</evidence>
<proteinExistence type="predicted"/>
<dbReference type="InterPro" id="IPR036397">
    <property type="entry name" value="RNaseH_sf"/>
</dbReference>